<dbReference type="AlphaFoldDB" id="A0ABC8MAY7"/>
<sequence>MELAGSSPTLSGSPGVMLFPKHGGGCILYNPKEGKIERNLHGDFPGCRFLANSGNWFLVLDSESNLYIIDVFSKKTIHLPSLESLRSTTCSIKRVGDKGFLRLDRTNIFVEQDSDAVSSDVVRGLLWVDEGGKDYVVVWFFDHEYNHDYISFCKKGILITLTSLCFTQTTIGSRAYLRWCYVVTLFISQRAVVLFES</sequence>
<name>A0ABC8MAY7_ERUVS</name>
<accession>A0ABC8MAY7</accession>
<feature type="domain" description="KIB1-4 beta-propeller" evidence="1">
    <location>
        <begin position="29"/>
        <end position="156"/>
    </location>
</feature>
<dbReference type="EMBL" id="CAKOAT010999446">
    <property type="protein sequence ID" value="CAH8392884.1"/>
    <property type="molecule type" value="Genomic_DNA"/>
</dbReference>
<evidence type="ECO:0000313" key="3">
    <source>
        <dbReference type="Proteomes" id="UP001642260"/>
    </source>
</evidence>
<reference evidence="2 3" key="1">
    <citation type="submission" date="2022-03" db="EMBL/GenBank/DDBJ databases">
        <authorList>
            <person name="Macdonald S."/>
            <person name="Ahmed S."/>
            <person name="Newling K."/>
        </authorList>
    </citation>
    <scope>NUCLEOTIDE SEQUENCE [LARGE SCALE GENOMIC DNA]</scope>
</reference>
<gene>
    <name evidence="2" type="ORF">ERUC_LOCUS45367</name>
</gene>
<dbReference type="InterPro" id="IPR005174">
    <property type="entry name" value="KIB1-4_b-propeller"/>
</dbReference>
<protein>
    <recommendedName>
        <fullName evidence="1">KIB1-4 beta-propeller domain-containing protein</fullName>
    </recommendedName>
</protein>
<evidence type="ECO:0000259" key="1">
    <source>
        <dbReference type="Pfam" id="PF03478"/>
    </source>
</evidence>
<comment type="caution">
    <text evidence="2">The sequence shown here is derived from an EMBL/GenBank/DDBJ whole genome shotgun (WGS) entry which is preliminary data.</text>
</comment>
<keyword evidence="3" id="KW-1185">Reference proteome</keyword>
<evidence type="ECO:0000313" key="2">
    <source>
        <dbReference type="EMBL" id="CAH8392884.1"/>
    </source>
</evidence>
<dbReference type="Pfam" id="PF03478">
    <property type="entry name" value="Beta-prop_KIB1-4"/>
    <property type="match status" value="1"/>
</dbReference>
<dbReference type="Proteomes" id="UP001642260">
    <property type="component" value="Unassembled WGS sequence"/>
</dbReference>
<proteinExistence type="predicted"/>
<organism evidence="2 3">
    <name type="scientific">Eruca vesicaria subsp. sativa</name>
    <name type="common">Garden rocket</name>
    <name type="synonym">Eruca sativa</name>
    <dbReference type="NCBI Taxonomy" id="29727"/>
    <lineage>
        <taxon>Eukaryota</taxon>
        <taxon>Viridiplantae</taxon>
        <taxon>Streptophyta</taxon>
        <taxon>Embryophyta</taxon>
        <taxon>Tracheophyta</taxon>
        <taxon>Spermatophyta</taxon>
        <taxon>Magnoliopsida</taxon>
        <taxon>eudicotyledons</taxon>
        <taxon>Gunneridae</taxon>
        <taxon>Pentapetalae</taxon>
        <taxon>rosids</taxon>
        <taxon>malvids</taxon>
        <taxon>Brassicales</taxon>
        <taxon>Brassicaceae</taxon>
        <taxon>Brassiceae</taxon>
        <taxon>Eruca</taxon>
    </lineage>
</organism>